<name>A0A2S1R5F5_9ACTN</name>
<evidence type="ECO:0008006" key="3">
    <source>
        <dbReference type="Google" id="ProtNLM"/>
    </source>
</evidence>
<organism evidence="1 2">
    <name type="scientific">Dietzia lutea</name>
    <dbReference type="NCBI Taxonomy" id="546160"/>
    <lineage>
        <taxon>Bacteria</taxon>
        <taxon>Bacillati</taxon>
        <taxon>Actinomycetota</taxon>
        <taxon>Actinomycetes</taxon>
        <taxon>Mycobacteriales</taxon>
        <taxon>Dietziaceae</taxon>
        <taxon>Dietzia</taxon>
    </lineage>
</organism>
<accession>A0A2S1R5F5</accession>
<protein>
    <recommendedName>
        <fullName evidence="3">Htaa domain-containing protein</fullName>
    </recommendedName>
</protein>
<dbReference type="KEGG" id="dlu:A6035_04140"/>
<dbReference type="Proteomes" id="UP000244928">
    <property type="component" value="Chromosome"/>
</dbReference>
<evidence type="ECO:0000313" key="2">
    <source>
        <dbReference type="Proteomes" id="UP000244928"/>
    </source>
</evidence>
<sequence>MAGAAFALLGGTVAAPAAGAQDLSSALFAQFSQATESASAAQEPGPRIEVSQIVLDEEGEHEVTVTGSGFTDDSVVGTRPPLAGENVGVYVVLGKFAEEWKPSAGVPSSARTIISTKWAVPAESMETIGGPEKGAIELLPNGTFTATITVSKALVDEVAGTAAGNLGIYTYPGGGAKHAPWELYQPITFGEPAAEASGSLGSLTGLLPF</sequence>
<proteinExistence type="predicted"/>
<keyword evidence="2" id="KW-1185">Reference proteome</keyword>
<evidence type="ECO:0000313" key="1">
    <source>
        <dbReference type="EMBL" id="AWH91492.1"/>
    </source>
</evidence>
<gene>
    <name evidence="1" type="ORF">A6035_04140</name>
</gene>
<dbReference type="EMBL" id="CP015449">
    <property type="protein sequence ID" value="AWH91492.1"/>
    <property type="molecule type" value="Genomic_DNA"/>
</dbReference>
<dbReference type="AlphaFoldDB" id="A0A2S1R5F5"/>
<reference evidence="1 2" key="1">
    <citation type="submission" date="2016-04" db="EMBL/GenBank/DDBJ databases">
        <title>Complete genome sequence of Dietzia lutea YIM 80766T, a strain isolated from desert soil in Egypt.</title>
        <authorList>
            <person name="Zhao J."/>
            <person name="Hu B."/>
            <person name="Geng S."/>
            <person name="Nie Y."/>
            <person name="Tang Y."/>
        </authorList>
    </citation>
    <scope>NUCLEOTIDE SEQUENCE [LARGE SCALE GENOMIC DNA]</scope>
    <source>
        <strain evidence="1 2">YIM 80766</strain>
    </source>
</reference>